<feature type="region of interest" description="Disordered" evidence="1">
    <location>
        <begin position="1"/>
        <end position="95"/>
    </location>
</feature>
<name>A0A6G1KA18_9PLEO</name>
<dbReference type="EMBL" id="MU005770">
    <property type="protein sequence ID" value="KAF2709207.1"/>
    <property type="molecule type" value="Genomic_DNA"/>
</dbReference>
<organism evidence="2 3">
    <name type="scientific">Pleomassaria siparia CBS 279.74</name>
    <dbReference type="NCBI Taxonomy" id="1314801"/>
    <lineage>
        <taxon>Eukaryota</taxon>
        <taxon>Fungi</taxon>
        <taxon>Dikarya</taxon>
        <taxon>Ascomycota</taxon>
        <taxon>Pezizomycotina</taxon>
        <taxon>Dothideomycetes</taxon>
        <taxon>Pleosporomycetidae</taxon>
        <taxon>Pleosporales</taxon>
        <taxon>Pleomassariaceae</taxon>
        <taxon>Pleomassaria</taxon>
    </lineage>
</organism>
<reference evidence="2" key="1">
    <citation type="journal article" date="2020" name="Stud. Mycol.">
        <title>101 Dothideomycetes genomes: a test case for predicting lifestyles and emergence of pathogens.</title>
        <authorList>
            <person name="Haridas S."/>
            <person name="Albert R."/>
            <person name="Binder M."/>
            <person name="Bloem J."/>
            <person name="Labutti K."/>
            <person name="Salamov A."/>
            <person name="Andreopoulos B."/>
            <person name="Baker S."/>
            <person name="Barry K."/>
            <person name="Bills G."/>
            <person name="Bluhm B."/>
            <person name="Cannon C."/>
            <person name="Castanera R."/>
            <person name="Culley D."/>
            <person name="Daum C."/>
            <person name="Ezra D."/>
            <person name="Gonzalez J."/>
            <person name="Henrissat B."/>
            <person name="Kuo A."/>
            <person name="Liang C."/>
            <person name="Lipzen A."/>
            <person name="Lutzoni F."/>
            <person name="Magnuson J."/>
            <person name="Mondo S."/>
            <person name="Nolan M."/>
            <person name="Ohm R."/>
            <person name="Pangilinan J."/>
            <person name="Park H.-J."/>
            <person name="Ramirez L."/>
            <person name="Alfaro M."/>
            <person name="Sun H."/>
            <person name="Tritt A."/>
            <person name="Yoshinaga Y."/>
            <person name="Zwiers L.-H."/>
            <person name="Turgeon B."/>
            <person name="Goodwin S."/>
            <person name="Spatafora J."/>
            <person name="Crous P."/>
            <person name="Grigoriev I."/>
        </authorList>
    </citation>
    <scope>NUCLEOTIDE SEQUENCE</scope>
    <source>
        <strain evidence="2">CBS 279.74</strain>
    </source>
</reference>
<dbReference type="InterPro" id="IPR021475">
    <property type="entry name" value="Pants/Emi1-like"/>
</dbReference>
<dbReference type="PANTHER" id="PTHR28052">
    <property type="entry name" value="UPF0545 PROTEIN C22ORF39"/>
    <property type="match status" value="1"/>
</dbReference>
<dbReference type="Proteomes" id="UP000799428">
    <property type="component" value="Unassembled WGS sequence"/>
</dbReference>
<evidence type="ECO:0008006" key="4">
    <source>
        <dbReference type="Google" id="ProtNLM"/>
    </source>
</evidence>
<keyword evidence="3" id="KW-1185">Reference proteome</keyword>
<dbReference type="Pfam" id="PF11326">
    <property type="entry name" value="PANTS-like"/>
    <property type="match status" value="1"/>
</dbReference>
<evidence type="ECO:0000313" key="2">
    <source>
        <dbReference type="EMBL" id="KAF2709207.1"/>
    </source>
</evidence>
<dbReference type="AlphaFoldDB" id="A0A6G1KA18"/>
<dbReference type="OrthoDB" id="2017405at2759"/>
<accession>A0A6G1KA18</accession>
<feature type="compositionally biased region" description="Low complexity" evidence="1">
    <location>
        <begin position="22"/>
        <end position="34"/>
    </location>
</feature>
<proteinExistence type="predicted"/>
<sequence>MGWFSSSSSPDAKPAAQPTSSIAPPAQIQPVQPVNPEALPQTQSHSSPQAAPQPIDPDAEFHAAYPHLAPTIPSTPSNPSLFAPPSAGQTTATSDLSAYPSTMSCRAAFDSAFYCSSLGGHFNDIYRYGQLRACSEHWSDWRFCMGLKSKSAEKSEEAVRDRYRDKEEKVRGKPNCEDVWTRRGPEERILHAFSKAEEEVRRVEG</sequence>
<gene>
    <name evidence="2" type="ORF">K504DRAFT_467183</name>
</gene>
<evidence type="ECO:0000256" key="1">
    <source>
        <dbReference type="SAM" id="MobiDB-lite"/>
    </source>
</evidence>
<dbReference type="PANTHER" id="PTHR28052:SF1">
    <property type="entry name" value="UPF0545 PROTEIN C22ORF39"/>
    <property type="match status" value="1"/>
</dbReference>
<evidence type="ECO:0000313" key="3">
    <source>
        <dbReference type="Proteomes" id="UP000799428"/>
    </source>
</evidence>
<protein>
    <recommendedName>
        <fullName evidence="4">DUF3128 domain-containing protein</fullName>
    </recommendedName>
</protein>